<feature type="chain" id="PRO_5027585852" description="Phytocyanin domain-containing protein" evidence="3">
    <location>
        <begin position="23"/>
        <end position="203"/>
    </location>
</feature>
<dbReference type="PANTHER" id="PTHR33021:SF31">
    <property type="entry name" value="OS02G0720100 PROTEIN"/>
    <property type="match status" value="1"/>
</dbReference>
<protein>
    <recommendedName>
        <fullName evidence="4">Phytocyanin domain-containing protein</fullName>
    </recommendedName>
</protein>
<evidence type="ECO:0000256" key="1">
    <source>
        <dbReference type="ARBA" id="ARBA00023157"/>
    </source>
</evidence>
<keyword evidence="1" id="KW-1015">Disulfide bond</keyword>
<sequence>MAGLLPNHSLAALLGLLLLASANNGGLNLGLGLGLGLGFCGAAAVEAREGVVHHVVGGDQGWDSSSDVSSWAIGRAFMVGDHLWFAYSASRDSIVELRTRDEFESCDLTNPIRLYTGGLDKVRLEEEGTRYFTSSKPENCRNGLKLHVDVANRPESSEPKKAVEPAVTRAIAEGPKPSGSAGLKAYWIVWFAVGLLSSMSLFA</sequence>
<evidence type="ECO:0000256" key="2">
    <source>
        <dbReference type="ARBA" id="ARBA00023180"/>
    </source>
</evidence>
<dbReference type="EMBL" id="LR862149">
    <property type="protein sequence ID" value="CAD1831385.1"/>
    <property type="molecule type" value="Genomic_DNA"/>
</dbReference>
<feature type="domain" description="Phytocyanin" evidence="4">
    <location>
        <begin position="52"/>
        <end position="152"/>
    </location>
</feature>
<keyword evidence="3" id="KW-0732">Signal</keyword>
<reference evidence="5" key="1">
    <citation type="submission" date="2020-07" db="EMBL/GenBank/DDBJ databases">
        <authorList>
            <person name="Lin J."/>
        </authorList>
    </citation>
    <scope>NUCLEOTIDE SEQUENCE</scope>
</reference>
<dbReference type="Pfam" id="PF02298">
    <property type="entry name" value="Cu_bind_like"/>
    <property type="match status" value="1"/>
</dbReference>
<dbReference type="InterPro" id="IPR003245">
    <property type="entry name" value="Phytocyanin_dom"/>
</dbReference>
<dbReference type="Gene3D" id="2.60.40.420">
    <property type="entry name" value="Cupredoxins - blue copper proteins"/>
    <property type="match status" value="1"/>
</dbReference>
<feature type="signal peptide" evidence="3">
    <location>
        <begin position="1"/>
        <end position="22"/>
    </location>
</feature>
<dbReference type="SUPFAM" id="SSF49503">
    <property type="entry name" value="Cupredoxins"/>
    <property type="match status" value="1"/>
</dbReference>
<dbReference type="PROSITE" id="PS51485">
    <property type="entry name" value="PHYTOCYANIN"/>
    <property type="match status" value="1"/>
</dbReference>
<dbReference type="GO" id="GO:0009055">
    <property type="term" value="F:electron transfer activity"/>
    <property type="evidence" value="ECO:0007669"/>
    <property type="project" value="InterPro"/>
</dbReference>
<accession>A0A6V7PKJ8</accession>
<dbReference type="GO" id="GO:0005886">
    <property type="term" value="C:plasma membrane"/>
    <property type="evidence" value="ECO:0007669"/>
    <property type="project" value="TreeGrafter"/>
</dbReference>
<dbReference type="InterPro" id="IPR039391">
    <property type="entry name" value="Phytocyanin-like"/>
</dbReference>
<evidence type="ECO:0000256" key="3">
    <source>
        <dbReference type="SAM" id="SignalP"/>
    </source>
</evidence>
<keyword evidence="2" id="KW-0325">Glycoprotein</keyword>
<evidence type="ECO:0000259" key="4">
    <source>
        <dbReference type="PROSITE" id="PS51485"/>
    </source>
</evidence>
<proteinExistence type="predicted"/>
<dbReference type="PANTHER" id="PTHR33021">
    <property type="entry name" value="BLUE COPPER PROTEIN"/>
    <property type="match status" value="1"/>
</dbReference>
<gene>
    <name evidence="5" type="ORF">CB5_LOCUS14596</name>
</gene>
<dbReference type="InterPro" id="IPR008972">
    <property type="entry name" value="Cupredoxin"/>
</dbReference>
<dbReference type="FunFam" id="2.60.40.420:FF:000034">
    <property type="entry name" value="Cupredoxin superfamily protein"/>
    <property type="match status" value="1"/>
</dbReference>
<dbReference type="CDD" id="cd04216">
    <property type="entry name" value="Phytocyanin"/>
    <property type="match status" value="1"/>
</dbReference>
<organism evidence="5">
    <name type="scientific">Ananas comosus var. bracteatus</name>
    <name type="common">red pineapple</name>
    <dbReference type="NCBI Taxonomy" id="296719"/>
    <lineage>
        <taxon>Eukaryota</taxon>
        <taxon>Viridiplantae</taxon>
        <taxon>Streptophyta</taxon>
        <taxon>Embryophyta</taxon>
        <taxon>Tracheophyta</taxon>
        <taxon>Spermatophyta</taxon>
        <taxon>Magnoliopsida</taxon>
        <taxon>Liliopsida</taxon>
        <taxon>Poales</taxon>
        <taxon>Bromeliaceae</taxon>
        <taxon>Bromelioideae</taxon>
        <taxon>Ananas</taxon>
    </lineage>
</organism>
<dbReference type="AlphaFoldDB" id="A0A6V7PKJ8"/>
<name>A0A6V7PKJ8_ANACO</name>
<evidence type="ECO:0000313" key="5">
    <source>
        <dbReference type="EMBL" id="CAD1831385.1"/>
    </source>
</evidence>